<evidence type="ECO:0000313" key="6">
    <source>
        <dbReference type="EMBL" id="QXN82069.1"/>
    </source>
</evidence>
<reference evidence="5" key="4">
    <citation type="submission" date="2021-05" db="EMBL/GenBank/DDBJ databases">
        <title>Whole genome PacBio Sequel sequence of Salmonella enterica subsp. enterica.</title>
        <authorList>
            <person name="Hoffmann M."/>
            <person name="Balkey M."/>
            <person name="Luo Y."/>
        </authorList>
    </citation>
    <scope>NUCLEOTIDE SEQUENCE</scope>
    <source>
        <strain evidence="5">CFSAN030538</strain>
    </source>
</reference>
<name>A0A2I5HI62_SALDZ</name>
<reference evidence="7 9" key="2">
    <citation type="submission" date="2018-06" db="EMBL/GenBank/DDBJ databases">
        <authorList>
            <consortium name="Pathogen Informatics"/>
            <person name="Doyle S."/>
        </authorList>
    </citation>
    <scope>NUCLEOTIDE SEQUENCE [LARGE SCALE GENOMIC DNA]</scope>
    <source>
        <strain evidence="7 9">NCTC10060</strain>
    </source>
</reference>
<dbReference type="RefSeq" id="WP_023248693.1">
    <property type="nucleotide sequence ID" value="NZ_CP011288.1"/>
</dbReference>
<gene>
    <name evidence="5" type="ORF">ABB53_014435</name>
    <name evidence="3" type="ORF">AH359_12680</name>
    <name evidence="1" type="ORF">CNQ75_12435</name>
    <name evidence="4" type="ORF">EL06_26485</name>
    <name evidence="6" type="ORF">JMJ85_14490</name>
    <name evidence="7" type="ORF">NCTC10060_03558</name>
    <name evidence="2" type="ORF">PG27_19830</name>
</gene>
<reference evidence="6" key="5">
    <citation type="submission" date="2021-07" db="EMBL/GenBank/DDBJ databases">
        <title>Whole-Genome Sequences of non-enterica strains of Salmonella enterica isolated from poultry houses.</title>
        <authorList>
            <person name="Lamas A."/>
            <person name="Regal P."/>
            <person name="Miranda J.M."/>
            <person name="Vazquez B."/>
            <person name="Cepeda A."/>
            <person name="Franco C.M."/>
        </authorList>
    </citation>
    <scope>NUCLEOTIDE SEQUENCE</scope>
    <source>
        <strain evidence="6">LHICA_D1</strain>
    </source>
</reference>
<dbReference type="Proteomes" id="UP000885362">
    <property type="component" value="Unassembled WGS sequence"/>
</dbReference>
<dbReference type="AlphaFoldDB" id="A0A2I5HI62"/>
<dbReference type="EMBL" id="CP023345">
    <property type="protein sequence ID" value="ATW55256.1"/>
    <property type="molecule type" value="Genomic_DNA"/>
</dbReference>
<dbReference type="Proteomes" id="UP000230639">
    <property type="component" value="Chromosome"/>
</dbReference>
<evidence type="ECO:0000313" key="2">
    <source>
        <dbReference type="EMBL" id="EBP3695393.1"/>
    </source>
</evidence>
<evidence type="ECO:0000313" key="8">
    <source>
        <dbReference type="Proteomes" id="UP000230639"/>
    </source>
</evidence>
<evidence type="ECO:0000313" key="7">
    <source>
        <dbReference type="EMBL" id="SUG56381.1"/>
    </source>
</evidence>
<dbReference type="EMBL" id="AALSXK010000009">
    <property type="protein sequence ID" value="EDD0502165.1"/>
    <property type="molecule type" value="Genomic_DNA"/>
</dbReference>
<protein>
    <submittedName>
        <fullName evidence="1">Uncharacterized protein</fullName>
    </submittedName>
</protein>
<dbReference type="EMBL" id="AAGLNK010000023">
    <property type="protein sequence ID" value="EBP3695393.1"/>
    <property type="molecule type" value="Genomic_DNA"/>
</dbReference>
<dbReference type="Proteomes" id="UP000254633">
    <property type="component" value="Unassembled WGS sequence"/>
</dbReference>
<organism evidence="1 8">
    <name type="scientific">Salmonella diarizonae</name>
    <dbReference type="NCBI Taxonomy" id="59204"/>
    <lineage>
        <taxon>Bacteria</taxon>
        <taxon>Pseudomonadati</taxon>
        <taxon>Pseudomonadota</taxon>
        <taxon>Gammaproteobacteria</taxon>
        <taxon>Enterobacterales</taxon>
        <taxon>Enterobacteriaceae</taxon>
        <taxon>Salmonella</taxon>
    </lineage>
</organism>
<evidence type="ECO:0000313" key="3">
    <source>
        <dbReference type="EMBL" id="EDD0502165.1"/>
    </source>
</evidence>
<reference evidence="2" key="3">
    <citation type="submission" date="2018-07" db="EMBL/GenBank/DDBJ databases">
        <authorList>
            <consortium name="GenomeTrakr network: Whole genome sequencing for foodborne pathogen traceback"/>
        </authorList>
    </citation>
    <scope>NUCLEOTIDE SEQUENCE</scope>
    <source>
        <strain evidence="2">CFSAN008697</strain>
        <strain evidence="5">CFSAN030538</strain>
        <strain evidence="3">FDA00001986</strain>
        <strain evidence="4">FMA0132</strain>
    </source>
</reference>
<proteinExistence type="predicted"/>
<accession>A0A2I5HI62</accession>
<dbReference type="EMBL" id="CP075144">
    <property type="protein sequence ID" value="QWJ67977.1"/>
    <property type="molecule type" value="Genomic_DNA"/>
</dbReference>
<dbReference type="EMBL" id="CP078142">
    <property type="protein sequence ID" value="QXN82069.1"/>
    <property type="molecule type" value="Genomic_DNA"/>
</dbReference>
<dbReference type="EMBL" id="UGXH01000003">
    <property type="protein sequence ID" value="SUG56381.1"/>
    <property type="molecule type" value="Genomic_DNA"/>
</dbReference>
<evidence type="ECO:0000313" key="4">
    <source>
        <dbReference type="EMBL" id="MIE72834.1"/>
    </source>
</evidence>
<evidence type="ECO:0000313" key="5">
    <source>
        <dbReference type="EMBL" id="QWJ67977.1"/>
    </source>
</evidence>
<dbReference type="EMBL" id="RSHK01000045">
    <property type="protein sequence ID" value="MIE72834.1"/>
    <property type="molecule type" value="Genomic_DNA"/>
</dbReference>
<evidence type="ECO:0000313" key="9">
    <source>
        <dbReference type="Proteomes" id="UP000254633"/>
    </source>
</evidence>
<evidence type="ECO:0000313" key="1">
    <source>
        <dbReference type="EMBL" id="ATW55256.1"/>
    </source>
</evidence>
<reference evidence="1 8" key="1">
    <citation type="submission" date="2017-09" db="EMBL/GenBank/DDBJ databases">
        <title>Complete genome of Salmonella enterica subsp. diarizonae isolated from stool of a patient with bacterial enteropathy.</title>
        <authorList>
            <person name="Zhou J."/>
            <person name="Chen Q."/>
            <person name="Guo L."/>
            <person name="Fan J."/>
        </authorList>
    </citation>
    <scope>NUCLEOTIDE SEQUENCE [LARGE SCALE GENOMIC DNA]</scope>
    <source>
        <strain evidence="1 8">HZS154</strain>
    </source>
</reference>
<sequence>MDKNKSKEQLIIDGFYSLLVQHINKNGSIQLQQYINWKSHISTKLTWVILHLAIHSDRDDDDKEKNRSSFALDFILQEMEGYDPEILLNYCTGIEAPDLIFIDHLSFEFNVNSNWLLYGEGLPFIENNNSGIDHTT</sequence>